<feature type="region of interest" description="Disordered" evidence="1">
    <location>
        <begin position="133"/>
        <end position="159"/>
    </location>
</feature>
<evidence type="ECO:0000313" key="2">
    <source>
        <dbReference type="EMBL" id="QBK91183.1"/>
    </source>
</evidence>
<dbReference type="PANTHER" id="PTHR43591">
    <property type="entry name" value="METHYLTRANSFERASE"/>
    <property type="match status" value="1"/>
</dbReference>
<feature type="compositionally biased region" description="Basic and acidic residues" evidence="1">
    <location>
        <begin position="507"/>
        <end position="535"/>
    </location>
</feature>
<organism evidence="2">
    <name type="scientific">Pithovirus LCPAC202</name>
    <dbReference type="NCBI Taxonomy" id="2506592"/>
    <lineage>
        <taxon>Viruses</taxon>
        <taxon>Pithoviruses</taxon>
    </lineage>
</organism>
<dbReference type="InterPro" id="IPR029063">
    <property type="entry name" value="SAM-dependent_MTases_sf"/>
</dbReference>
<dbReference type="EMBL" id="MK500513">
    <property type="protein sequence ID" value="QBK91183.1"/>
    <property type="molecule type" value="Genomic_DNA"/>
</dbReference>
<dbReference type="Pfam" id="PF13489">
    <property type="entry name" value="Methyltransf_23"/>
    <property type="match status" value="1"/>
</dbReference>
<sequence>MLFPDSPDIFRFPDQEESPFLDEVQPFSRGILTSIAPSPQISYFGSSLFSSSPPDSLSGNLHKVGNTCSDSSSPDTSPEKSLIKPRKYRPIDPKCCRRLFNSTEEDNLISPPSKILEWDDGAKLKKPEVVFSRPVNRRKSRNRKLKNKKKTPTPTPTQTDRLNVLSSLLEMSGRSVKKQFKCYLDLGCGNGEIFSTNMAFLDPRLGYCADLHNNHLPGFIKVVDNKIPLPDKSVDLITCHVAIHHFTHPELMISEMKRVIMPGGYLFIREHDVSPEEETDVTAYLDLLHMMELIRHRRPITKHIQNTFTRKYWSRVDMNGLLSNVGFEEIGFQSYVKHSNPQRIYHALYSFRPNANFNDKETTRISKTVQYSVGRNNLVIWLRTKAKKTYKLGRQWLDGYDRSYYRWFSDTIRKKLGLNSRKLEMIINQSLDDLDFFQQIFRIIHPNFDYSRQVDYTSAFSEKSDSTVKIIGRPRSRSSPDNNKNEKLIPTNKVPPKTRYRKSPSTELERKNKPRAEIKKSGGYRENKIDEDYGKWKTQSNRGSRGRQKRGYRRTRSHTQFGFHPRHSYNKNEYHSRYGH</sequence>
<feature type="region of interest" description="Disordered" evidence="1">
    <location>
        <begin position="467"/>
        <end position="580"/>
    </location>
</feature>
<dbReference type="SUPFAM" id="SSF53335">
    <property type="entry name" value="S-adenosyl-L-methionine-dependent methyltransferases"/>
    <property type="match status" value="1"/>
</dbReference>
<proteinExistence type="predicted"/>
<protein>
    <submittedName>
        <fullName evidence="2">SAM dependent methyltransferase</fullName>
    </submittedName>
</protein>
<keyword evidence="2" id="KW-0489">Methyltransferase</keyword>
<dbReference type="GO" id="GO:0032259">
    <property type="term" value="P:methylation"/>
    <property type="evidence" value="ECO:0007669"/>
    <property type="project" value="UniProtKB-KW"/>
</dbReference>
<accession>A0A481Z5K7</accession>
<feature type="region of interest" description="Disordered" evidence="1">
    <location>
        <begin position="55"/>
        <end position="84"/>
    </location>
</feature>
<keyword evidence="2" id="KW-0808">Transferase</keyword>
<dbReference type="CDD" id="cd02440">
    <property type="entry name" value="AdoMet_MTases"/>
    <property type="match status" value="1"/>
</dbReference>
<reference evidence="2" key="1">
    <citation type="journal article" date="2019" name="MBio">
        <title>Virus Genomes from Deep Sea Sediments Expand the Ocean Megavirome and Support Independent Origins of Viral Gigantism.</title>
        <authorList>
            <person name="Backstrom D."/>
            <person name="Yutin N."/>
            <person name="Jorgensen S.L."/>
            <person name="Dharamshi J."/>
            <person name="Homa F."/>
            <person name="Zaremba-Niedwiedzka K."/>
            <person name="Spang A."/>
            <person name="Wolf Y.I."/>
            <person name="Koonin E.V."/>
            <person name="Ettema T.J."/>
        </authorList>
    </citation>
    <scope>NUCLEOTIDE SEQUENCE</scope>
</reference>
<dbReference type="GO" id="GO:0008168">
    <property type="term" value="F:methyltransferase activity"/>
    <property type="evidence" value="ECO:0007669"/>
    <property type="project" value="UniProtKB-KW"/>
</dbReference>
<feature type="compositionally biased region" description="Low complexity" evidence="1">
    <location>
        <begin position="67"/>
        <end position="76"/>
    </location>
</feature>
<dbReference type="Gene3D" id="3.40.50.150">
    <property type="entry name" value="Vaccinia Virus protein VP39"/>
    <property type="match status" value="1"/>
</dbReference>
<feature type="compositionally biased region" description="Basic residues" evidence="1">
    <location>
        <begin position="135"/>
        <end position="151"/>
    </location>
</feature>
<dbReference type="PANTHER" id="PTHR43591:SF24">
    <property type="entry name" value="2-METHOXY-6-POLYPRENYL-1,4-BENZOQUINOL METHYLASE, MITOCHONDRIAL"/>
    <property type="match status" value="1"/>
</dbReference>
<feature type="compositionally biased region" description="Basic and acidic residues" evidence="1">
    <location>
        <begin position="570"/>
        <end position="580"/>
    </location>
</feature>
<gene>
    <name evidence="2" type="ORF">LCPAC202_01570</name>
</gene>
<feature type="compositionally biased region" description="Basic residues" evidence="1">
    <location>
        <begin position="544"/>
        <end position="557"/>
    </location>
</feature>
<name>A0A481Z5K7_9VIRU</name>
<evidence type="ECO:0000256" key="1">
    <source>
        <dbReference type="SAM" id="MobiDB-lite"/>
    </source>
</evidence>